<gene>
    <name evidence="3" type="ORF">GTP91_10390</name>
</gene>
<accession>A0A845G4E1</accession>
<feature type="domain" description="Glycosyltransferase family 28 N-terminal" evidence="1">
    <location>
        <begin position="9"/>
        <end position="84"/>
    </location>
</feature>
<dbReference type="Gene3D" id="3.40.50.2000">
    <property type="entry name" value="Glycogen Phosphorylase B"/>
    <property type="match status" value="2"/>
</dbReference>
<dbReference type="GO" id="GO:0033072">
    <property type="term" value="P:vancomycin biosynthetic process"/>
    <property type="evidence" value="ECO:0007669"/>
    <property type="project" value="UniProtKB-ARBA"/>
</dbReference>
<dbReference type="InterPro" id="IPR004276">
    <property type="entry name" value="GlycoTrans_28_N"/>
</dbReference>
<dbReference type="GO" id="GO:0005975">
    <property type="term" value="P:carbohydrate metabolic process"/>
    <property type="evidence" value="ECO:0007669"/>
    <property type="project" value="InterPro"/>
</dbReference>
<dbReference type="InterPro" id="IPR050426">
    <property type="entry name" value="Glycosyltransferase_28"/>
</dbReference>
<dbReference type="GO" id="GO:0016758">
    <property type="term" value="F:hexosyltransferase activity"/>
    <property type="evidence" value="ECO:0007669"/>
    <property type="project" value="InterPro"/>
</dbReference>
<dbReference type="Pfam" id="PF06722">
    <property type="entry name" value="EryCIII-like_C"/>
    <property type="match status" value="1"/>
</dbReference>
<reference evidence="3 4" key="1">
    <citation type="submission" date="2020-01" db="EMBL/GenBank/DDBJ databases">
        <title>Novel species isolated from a subtropical stream in China.</title>
        <authorList>
            <person name="Lu H."/>
        </authorList>
    </citation>
    <scope>NUCLEOTIDE SEQUENCE [LARGE SCALE GENOMIC DNA]</scope>
    <source>
        <strain evidence="3 4">FT82W</strain>
    </source>
</reference>
<evidence type="ECO:0000313" key="4">
    <source>
        <dbReference type="Proteomes" id="UP000470302"/>
    </source>
</evidence>
<evidence type="ECO:0000313" key="3">
    <source>
        <dbReference type="EMBL" id="MYM87588.1"/>
    </source>
</evidence>
<proteinExistence type="predicted"/>
<organism evidence="3 4">
    <name type="scientific">Duganella vulcania</name>
    <dbReference type="NCBI Taxonomy" id="2692166"/>
    <lineage>
        <taxon>Bacteria</taxon>
        <taxon>Pseudomonadati</taxon>
        <taxon>Pseudomonadota</taxon>
        <taxon>Betaproteobacteria</taxon>
        <taxon>Burkholderiales</taxon>
        <taxon>Oxalobacteraceae</taxon>
        <taxon>Telluria group</taxon>
        <taxon>Duganella</taxon>
    </lineage>
</organism>
<dbReference type="AlphaFoldDB" id="A0A845G4E1"/>
<dbReference type="Proteomes" id="UP000470302">
    <property type="component" value="Unassembled WGS sequence"/>
</dbReference>
<protein>
    <submittedName>
        <fullName evidence="3">Glycosyltransferase</fullName>
    </submittedName>
</protein>
<dbReference type="GO" id="GO:0008194">
    <property type="term" value="F:UDP-glycosyltransferase activity"/>
    <property type="evidence" value="ECO:0007669"/>
    <property type="project" value="InterPro"/>
</dbReference>
<dbReference type="RefSeq" id="WP_161096714.1">
    <property type="nucleotide sequence ID" value="NZ_WWCW01000026.1"/>
</dbReference>
<dbReference type="InterPro" id="IPR002213">
    <property type="entry name" value="UDP_glucos_trans"/>
</dbReference>
<dbReference type="PANTHER" id="PTHR48050:SF13">
    <property type="entry name" value="STEROL 3-BETA-GLUCOSYLTRANSFERASE UGT80A2"/>
    <property type="match status" value="1"/>
</dbReference>
<evidence type="ECO:0000259" key="2">
    <source>
        <dbReference type="Pfam" id="PF06722"/>
    </source>
</evidence>
<evidence type="ECO:0000259" key="1">
    <source>
        <dbReference type="Pfam" id="PF03033"/>
    </source>
</evidence>
<name>A0A845G4E1_9BURK</name>
<dbReference type="EMBL" id="WWCW01000026">
    <property type="protein sequence ID" value="MYM87588.1"/>
    <property type="molecule type" value="Genomic_DNA"/>
</dbReference>
<feature type="domain" description="Erythromycin biosynthesis protein CIII-like C-terminal" evidence="2">
    <location>
        <begin position="299"/>
        <end position="407"/>
    </location>
</feature>
<dbReference type="SUPFAM" id="SSF53756">
    <property type="entry name" value="UDP-Glycosyltransferase/glycogen phosphorylase"/>
    <property type="match status" value="1"/>
</dbReference>
<dbReference type="InterPro" id="IPR010610">
    <property type="entry name" value="EryCIII-like_C"/>
</dbReference>
<keyword evidence="3" id="KW-0808">Transferase</keyword>
<comment type="caution">
    <text evidence="3">The sequence shown here is derived from an EMBL/GenBank/DDBJ whole genome shotgun (WGS) entry which is preliminary data.</text>
</comment>
<dbReference type="CDD" id="cd03784">
    <property type="entry name" value="GT1_Gtf-like"/>
    <property type="match status" value="1"/>
</dbReference>
<sequence length="431" mass="47228">MPVRQPLTIIATSGTGGDIVPFVTLGRGLLERGHRVLMLVPSYHEASVKAAGVPYRTFGSREEFQALLDLPDLWDERKGWRVVWNALLPNLGTLRQLIQELPAEEECVVLCHPFLVPMAALARSVRPDLRIVCAYLAPSNLCGSYDMLTAGSLSIPSWVPISWRQALWRLIHKVWVDPVTLPTLNATRGQHRLPAVPHFFEHMLTAPDASLGLFPRWYASAQPDWPQAFSEGDFVGTSVREPAGLPPGLEQFLSEGAAPVVFTPGTGHQHAARYFDIAAKVLERLGRRGLFLTPHAAQLPASLPASVMWQSHVPFSALLPRVAAVVHHGGIGTTAEALRAGVPQLIVPYAYDQFDNGQRTRRLGVADVLLAKRLSVRGMQTRLARLLASPDVAQACRRLAQQVDQHPGLPWLLDRVEAALYPAAPGRPGAF</sequence>
<dbReference type="PANTHER" id="PTHR48050">
    <property type="entry name" value="STEROL 3-BETA-GLUCOSYLTRANSFERASE"/>
    <property type="match status" value="1"/>
</dbReference>
<dbReference type="Pfam" id="PF03033">
    <property type="entry name" value="Glyco_transf_28"/>
    <property type="match status" value="1"/>
</dbReference>